<proteinExistence type="predicted"/>
<dbReference type="Proteomes" id="UP000664303">
    <property type="component" value="Unassembled WGS sequence"/>
</dbReference>
<reference evidence="1" key="1">
    <citation type="submission" date="2021-02" db="EMBL/GenBank/DDBJ databases">
        <title>PHA producing bacteria isolated from coastal sediment in Guangdong, Shenzhen.</title>
        <authorList>
            <person name="Zheng W."/>
            <person name="Yu S."/>
            <person name="Huang Y."/>
        </authorList>
    </citation>
    <scope>NUCLEOTIDE SEQUENCE</scope>
    <source>
        <strain evidence="1">TN14-10</strain>
    </source>
</reference>
<evidence type="ECO:0000313" key="1">
    <source>
        <dbReference type="EMBL" id="MBN7796902.1"/>
    </source>
</evidence>
<dbReference type="AlphaFoldDB" id="A0A939DG61"/>
<evidence type="ECO:0000313" key="2">
    <source>
        <dbReference type="Proteomes" id="UP000664303"/>
    </source>
</evidence>
<sequence length="333" mass="37052">MYLPISGHPLHTRSITVSLIWTPQERWRLRGEIIDLRKSGLAPMSFSLQPPGIIHHMRLEIDVSAGSHVIESVQSSQDVVAFEPTKHSAGESCRDPLGNLDALLGVRIDADFNRKLSQTFGGPRGCSHLLTLFHYVASVIPRALEFELGYAAERSPNEFAFHSNMTLDGFQPAHQKIELAVQINDVYLKPEGKAGGDIERLALENGLRFYTSVDTQNLKMREVLAAVRRRDADTMLAAWRTRNDWASELLDTPILPGLAGRAREVCRDHSDRLLLLEALLQLAPGYIQVAGALAEQWIVRIRNGMDDPGDRPLAGAENSCYMWRSGGALTRND</sequence>
<name>A0A939DG61_9GAMM</name>
<accession>A0A939DG61</accession>
<protein>
    <submittedName>
        <fullName evidence="1">DUF2889 domain-containing protein</fullName>
    </submittedName>
</protein>
<organism evidence="1 2">
    <name type="scientific">Parahaliea mediterranea</name>
    <dbReference type="NCBI Taxonomy" id="651086"/>
    <lineage>
        <taxon>Bacteria</taxon>
        <taxon>Pseudomonadati</taxon>
        <taxon>Pseudomonadota</taxon>
        <taxon>Gammaproteobacteria</taxon>
        <taxon>Cellvibrionales</taxon>
        <taxon>Halieaceae</taxon>
        <taxon>Parahaliea</taxon>
    </lineage>
</organism>
<dbReference type="EMBL" id="JAFKCZ010000006">
    <property type="protein sequence ID" value="MBN7796902.1"/>
    <property type="molecule type" value="Genomic_DNA"/>
</dbReference>
<dbReference type="RefSeq" id="WP_206560341.1">
    <property type="nucleotide sequence ID" value="NZ_JAFKCZ010000006.1"/>
</dbReference>
<comment type="caution">
    <text evidence="1">The sequence shown here is derived from an EMBL/GenBank/DDBJ whole genome shotgun (WGS) entry which is preliminary data.</text>
</comment>
<dbReference type="Pfam" id="PF11136">
    <property type="entry name" value="DUF2889"/>
    <property type="match status" value="1"/>
</dbReference>
<dbReference type="InterPro" id="IPR021312">
    <property type="entry name" value="DUF2889"/>
</dbReference>
<gene>
    <name evidence="1" type="ORF">JYP50_09885</name>
</gene>
<keyword evidence="2" id="KW-1185">Reference proteome</keyword>